<sequence>MSMNLEVFEEEIGVISRLFASFKHCLSISQTQIANRWLIDKRRQSRIDLFWLSTHVKPQSSPATNIFKSAFSIRCAASCCVPIRQAQQQGRARPMHVLIDLTAGIGRDIDVDRSHLATARYQTYATVACFPAISRFGQSFAGNAAGVADVYAAIANNEKPIKASGAPLAGLSAYPSLPLAARSRTLLRIGPARPANAVTVSVRSMLDEQSLQRVVCLLGRKS</sequence>
<proteinExistence type="predicted"/>
<evidence type="ECO:0000313" key="2">
    <source>
        <dbReference type="Proteomes" id="UP000198284"/>
    </source>
</evidence>
<protein>
    <submittedName>
        <fullName evidence="1">Uncharacterized protein</fullName>
    </submittedName>
</protein>
<dbReference type="EMBL" id="FZOT01000038">
    <property type="protein sequence ID" value="SNT39358.1"/>
    <property type="molecule type" value="Genomic_DNA"/>
</dbReference>
<dbReference type="Proteomes" id="UP000198284">
    <property type="component" value="Unassembled WGS sequence"/>
</dbReference>
<gene>
    <name evidence="1" type="ORF">SAMN06265795_1383</name>
</gene>
<accession>A0A239MBF7</accession>
<reference evidence="1 2" key="1">
    <citation type="submission" date="2017-06" db="EMBL/GenBank/DDBJ databases">
        <authorList>
            <person name="Kim H.J."/>
            <person name="Triplett B.A."/>
        </authorList>
    </citation>
    <scope>NUCLEOTIDE SEQUENCE [LARGE SCALE GENOMIC DNA]</scope>
    <source>
        <strain evidence="1 2">U15</strain>
    </source>
</reference>
<name>A0A239MBF7_9BURK</name>
<keyword evidence="2" id="KW-1185">Reference proteome</keyword>
<dbReference type="AlphaFoldDB" id="A0A239MBF7"/>
<organism evidence="1 2">
    <name type="scientific">Noviherbaspirillum humi</name>
    <dbReference type="NCBI Taxonomy" id="1688639"/>
    <lineage>
        <taxon>Bacteria</taxon>
        <taxon>Pseudomonadati</taxon>
        <taxon>Pseudomonadota</taxon>
        <taxon>Betaproteobacteria</taxon>
        <taxon>Burkholderiales</taxon>
        <taxon>Oxalobacteraceae</taxon>
        <taxon>Noviherbaspirillum</taxon>
    </lineage>
</organism>
<evidence type="ECO:0000313" key="1">
    <source>
        <dbReference type="EMBL" id="SNT39358.1"/>
    </source>
</evidence>